<comment type="caution">
    <text evidence="11">The sequence shown here is derived from an EMBL/GenBank/DDBJ whole genome shotgun (WGS) entry which is preliminary data.</text>
</comment>
<evidence type="ECO:0000256" key="4">
    <source>
        <dbReference type="ARBA" id="ARBA00022723"/>
    </source>
</evidence>
<keyword evidence="5" id="KW-0862">Zinc</keyword>
<evidence type="ECO:0000256" key="1">
    <source>
        <dbReference type="ARBA" id="ARBA00008761"/>
    </source>
</evidence>
<dbReference type="AlphaFoldDB" id="A0A511CY86"/>
<protein>
    <submittedName>
        <fullName evidence="11">Transposase</fullName>
    </submittedName>
</protein>
<dbReference type="NCBIfam" id="NF040570">
    <property type="entry name" value="guided_TnpB"/>
    <property type="match status" value="1"/>
</dbReference>
<dbReference type="PANTHER" id="PTHR30405">
    <property type="entry name" value="TRANSPOSASE"/>
    <property type="match status" value="1"/>
</dbReference>
<dbReference type="Pfam" id="PF07282">
    <property type="entry name" value="Cas12f1-like_TNB"/>
    <property type="match status" value="1"/>
</dbReference>
<dbReference type="InterPro" id="IPR021027">
    <property type="entry name" value="Transposase_put_HTH"/>
</dbReference>
<feature type="domain" description="Cas12f1-like TNB" evidence="9">
    <location>
        <begin position="291"/>
        <end position="357"/>
    </location>
</feature>
<evidence type="ECO:0000259" key="8">
    <source>
        <dbReference type="Pfam" id="PF01385"/>
    </source>
</evidence>
<dbReference type="Pfam" id="PF01385">
    <property type="entry name" value="OrfB_IS605"/>
    <property type="match status" value="1"/>
</dbReference>
<dbReference type="GO" id="GO:0046872">
    <property type="term" value="F:metal ion binding"/>
    <property type="evidence" value="ECO:0007669"/>
    <property type="project" value="UniProtKB-KW"/>
</dbReference>
<accession>A0A511CY86</accession>
<dbReference type="InterPro" id="IPR001959">
    <property type="entry name" value="Transposase"/>
</dbReference>
<evidence type="ECO:0000259" key="10">
    <source>
        <dbReference type="Pfam" id="PF12323"/>
    </source>
</evidence>
<keyword evidence="4" id="KW-0479">Metal-binding</keyword>
<evidence type="ECO:0000313" key="11">
    <source>
        <dbReference type="EMBL" id="GEL17511.1"/>
    </source>
</evidence>
<evidence type="ECO:0000256" key="6">
    <source>
        <dbReference type="ARBA" id="ARBA00023125"/>
    </source>
</evidence>
<keyword evidence="12" id="KW-1185">Reference proteome</keyword>
<sequence>MARRAYRYRFYPTPEQAEQLARTFGCVRYVDNRALAERSRAWTQEQRRVTYAQTDKWLTAGKRDPDTAWLTEPPKGPLQAALRHLQAAYVNFWTKRAGYPRFKKKGTTTDSATYFRGRFTYRDGKLTLAKQDRPLRIGWSRPLPEGAVPSQVTVSRNARGQYHVSTLVETTVHDGPRTDAAVGIDAGITSLVTLSTGEKIVNPRHERRDRVKLARALRALARPQRSSKNRAKARARVAKVYGRIADRRRDLLHELSTRIIHENQTVVIEDLSVRNMVRNHSLARAISDASWAELRRMLEYKAAWYGRDVITIDRFSPSGKTCSACGRIVDTLPPGVPEWTCRCGAVHDRDVNAAKVILAAGRAVAACGDGVRPPRT</sequence>
<keyword evidence="7" id="KW-0233">DNA recombination</keyword>
<feature type="domain" description="Probable transposase IS891/IS1136/IS1341" evidence="8">
    <location>
        <begin position="173"/>
        <end position="279"/>
    </location>
</feature>
<reference evidence="11 12" key="1">
    <citation type="submission" date="2019-07" db="EMBL/GenBank/DDBJ databases">
        <title>Whole genome shotgun sequence of Pseudonocardia asaccharolytica NBRC 16224.</title>
        <authorList>
            <person name="Hosoyama A."/>
            <person name="Uohara A."/>
            <person name="Ohji S."/>
            <person name="Ichikawa N."/>
        </authorList>
    </citation>
    <scope>NUCLEOTIDE SEQUENCE [LARGE SCALE GENOMIC DNA]</scope>
    <source>
        <strain evidence="11 12">NBRC 16224</strain>
    </source>
</reference>
<evidence type="ECO:0000256" key="3">
    <source>
        <dbReference type="ARBA" id="ARBA00022578"/>
    </source>
</evidence>
<evidence type="ECO:0000256" key="7">
    <source>
        <dbReference type="ARBA" id="ARBA00023172"/>
    </source>
</evidence>
<organism evidence="11 12">
    <name type="scientific">Pseudonocardia asaccharolytica DSM 44247 = NBRC 16224</name>
    <dbReference type="NCBI Taxonomy" id="1123024"/>
    <lineage>
        <taxon>Bacteria</taxon>
        <taxon>Bacillati</taxon>
        <taxon>Actinomycetota</taxon>
        <taxon>Actinomycetes</taxon>
        <taxon>Pseudonocardiales</taxon>
        <taxon>Pseudonocardiaceae</taxon>
        <taxon>Pseudonocardia</taxon>
    </lineage>
</organism>
<dbReference type="Proteomes" id="UP000321328">
    <property type="component" value="Unassembled WGS sequence"/>
</dbReference>
<feature type="domain" description="Transposase putative helix-turn-helix" evidence="10">
    <location>
        <begin position="1"/>
        <end position="46"/>
    </location>
</feature>
<name>A0A511CY86_9PSEU</name>
<evidence type="ECO:0000256" key="5">
    <source>
        <dbReference type="ARBA" id="ARBA00022833"/>
    </source>
</evidence>
<dbReference type="STRING" id="1123024.GCA_000423625_00713"/>
<proteinExistence type="inferred from homology"/>
<dbReference type="GO" id="GO:0032196">
    <property type="term" value="P:transposition"/>
    <property type="evidence" value="ECO:0007669"/>
    <property type="project" value="UniProtKB-KW"/>
</dbReference>
<dbReference type="InterPro" id="IPR010095">
    <property type="entry name" value="Cas12f1-like_TNB"/>
</dbReference>
<comment type="similarity">
    <text evidence="2">In the N-terminal section; belongs to the transposase 2 family.</text>
</comment>
<dbReference type="EMBL" id="BJVI01000009">
    <property type="protein sequence ID" value="GEL17511.1"/>
    <property type="molecule type" value="Genomic_DNA"/>
</dbReference>
<evidence type="ECO:0000259" key="9">
    <source>
        <dbReference type="Pfam" id="PF07282"/>
    </source>
</evidence>
<dbReference type="PANTHER" id="PTHR30405:SF25">
    <property type="entry name" value="RNA-GUIDED DNA ENDONUCLEASE INSQ-RELATED"/>
    <property type="match status" value="1"/>
</dbReference>
<dbReference type="GO" id="GO:0003677">
    <property type="term" value="F:DNA binding"/>
    <property type="evidence" value="ECO:0007669"/>
    <property type="project" value="UniProtKB-KW"/>
</dbReference>
<comment type="similarity">
    <text evidence="1">In the C-terminal section; belongs to the transposase 35 family.</text>
</comment>
<keyword evidence="6" id="KW-0238">DNA-binding</keyword>
<gene>
    <name evidence="11" type="ORF">PA7_13480</name>
</gene>
<keyword evidence="3" id="KW-0815">Transposition</keyword>
<evidence type="ECO:0000313" key="12">
    <source>
        <dbReference type="Proteomes" id="UP000321328"/>
    </source>
</evidence>
<dbReference type="Pfam" id="PF12323">
    <property type="entry name" value="HTH_OrfB_IS605"/>
    <property type="match status" value="1"/>
</dbReference>
<dbReference type="NCBIfam" id="TIGR01766">
    <property type="entry name" value="IS200/IS605 family accessory protein TnpB-like domain"/>
    <property type="match status" value="1"/>
</dbReference>
<dbReference type="InterPro" id="IPR051399">
    <property type="entry name" value="RNA-guided_DNA_endo/Transpos"/>
</dbReference>
<dbReference type="GO" id="GO:0006310">
    <property type="term" value="P:DNA recombination"/>
    <property type="evidence" value="ECO:0007669"/>
    <property type="project" value="UniProtKB-KW"/>
</dbReference>
<evidence type="ECO:0000256" key="2">
    <source>
        <dbReference type="ARBA" id="ARBA00011044"/>
    </source>
</evidence>